<accession>A0A3G5AJR7</accession>
<evidence type="ECO:0000256" key="1">
    <source>
        <dbReference type="SAM" id="MobiDB-lite"/>
    </source>
</evidence>
<proteinExistence type="predicted"/>
<protein>
    <recommendedName>
        <fullName evidence="3">Proliferating cell nuclear antigen</fullName>
    </recommendedName>
</protein>
<dbReference type="EMBL" id="MK072500">
    <property type="protein sequence ID" value="AYV86273.1"/>
    <property type="molecule type" value="Genomic_DNA"/>
</dbReference>
<organism evidence="2">
    <name type="scientific">Solumvirus sp</name>
    <dbReference type="NCBI Taxonomy" id="2487773"/>
    <lineage>
        <taxon>Viruses</taxon>
        <taxon>Pithoviruses</taxon>
    </lineage>
</organism>
<dbReference type="Gene3D" id="3.70.10.10">
    <property type="match status" value="1"/>
</dbReference>
<feature type="compositionally biased region" description="Polar residues" evidence="1">
    <location>
        <begin position="97"/>
        <end position="106"/>
    </location>
</feature>
<reference evidence="2" key="1">
    <citation type="submission" date="2018-10" db="EMBL/GenBank/DDBJ databases">
        <title>Hidden diversity of soil giant viruses.</title>
        <authorList>
            <person name="Schulz F."/>
            <person name="Alteio L."/>
            <person name="Goudeau D."/>
            <person name="Ryan E.M."/>
            <person name="Malmstrom R.R."/>
            <person name="Blanchard J."/>
            <person name="Woyke T."/>
        </authorList>
    </citation>
    <scope>NUCLEOTIDE SEQUENCE</scope>
    <source>
        <strain evidence="2">SMV1</strain>
    </source>
</reference>
<feature type="region of interest" description="Disordered" evidence="1">
    <location>
        <begin position="68"/>
        <end position="106"/>
    </location>
</feature>
<feature type="compositionally biased region" description="Low complexity" evidence="1">
    <location>
        <begin position="68"/>
        <end position="93"/>
    </location>
</feature>
<sequence length="508" mass="55011">MTSVTNTSSHNPFLLSSTTSVNTMVYNPFATTASVNGSANNASQNGSINNAAQSNPFVTNTLTAAGSVTNTSQNSSVTNTSQNGSSNNKSQNDSQKESYSQPSTNNIFQSSASTATAASDNSQIILDSTALSGVKSAKSQDIQFRISGTISAGYSYRHLWGVIKQLCTTALITFNKDGFTITQTDAEGKVLISASILGHKILDYKFFVFQDGKEIENTEITVGVNSKDMSTALSACGRNHEFIFLINDMQFMEYRLNGNKASLAAGAHILHFHHVEETPFEEPSFDRLETKPNYTISINEFVGICRDVDKRQGKRMTITGYNNGLEIIARKGNNEIILSNEFGNCKCESGGLKILRKPDEKSLGVIQHSKDNTNGSAAKDGTLGGVGHQANLSYNQQNATEKAIAAIDKSFALNMNNDQKKMLMNAANFAVESLTKLTAPPQSFTLVLPKKQSGIATSFDIGVIKAFTKMKQICQHGSINFFIEVDKPLKLVASVDTYGVLKIYVNNH</sequence>
<evidence type="ECO:0000313" key="2">
    <source>
        <dbReference type="EMBL" id="AYV86273.1"/>
    </source>
</evidence>
<dbReference type="SUPFAM" id="SSF55979">
    <property type="entry name" value="DNA clamp"/>
    <property type="match status" value="1"/>
</dbReference>
<dbReference type="InterPro" id="IPR046938">
    <property type="entry name" value="DNA_clamp_sf"/>
</dbReference>
<name>A0A3G5AJR7_9VIRU</name>
<evidence type="ECO:0008006" key="3">
    <source>
        <dbReference type="Google" id="ProtNLM"/>
    </source>
</evidence>
<gene>
    <name evidence="2" type="ORF">Solumvirus3_9</name>
</gene>